<keyword evidence="2" id="KW-0479">Metal-binding</keyword>
<keyword evidence="3" id="KW-0560">Oxidoreductase</keyword>
<proteinExistence type="inferred from homology"/>
<keyword evidence="6" id="KW-1185">Reference proteome</keyword>
<sequence>MPHIWGADHDAFRPDQWLTGAGCSFIPKSLYWYPVFHVGLGVCLGKNLAVNEIMVVAVAVVRALDVQVVGDSGSAACAPKFVRVGADLVHQRQAPSED</sequence>
<name>A0A811QH09_9POAL</name>
<keyword evidence="4" id="KW-0408">Iron</keyword>
<dbReference type="SUPFAM" id="SSF48264">
    <property type="entry name" value="Cytochrome P450"/>
    <property type="match status" value="1"/>
</dbReference>
<reference evidence="5" key="1">
    <citation type="submission" date="2020-10" db="EMBL/GenBank/DDBJ databases">
        <authorList>
            <person name="Han B."/>
            <person name="Lu T."/>
            <person name="Zhao Q."/>
            <person name="Huang X."/>
            <person name="Zhao Y."/>
        </authorList>
    </citation>
    <scope>NUCLEOTIDE SEQUENCE</scope>
</reference>
<evidence type="ECO:0000256" key="3">
    <source>
        <dbReference type="ARBA" id="ARBA00023002"/>
    </source>
</evidence>
<organism evidence="5 6">
    <name type="scientific">Miscanthus lutarioriparius</name>
    <dbReference type="NCBI Taxonomy" id="422564"/>
    <lineage>
        <taxon>Eukaryota</taxon>
        <taxon>Viridiplantae</taxon>
        <taxon>Streptophyta</taxon>
        <taxon>Embryophyta</taxon>
        <taxon>Tracheophyta</taxon>
        <taxon>Spermatophyta</taxon>
        <taxon>Magnoliopsida</taxon>
        <taxon>Liliopsida</taxon>
        <taxon>Poales</taxon>
        <taxon>Poaceae</taxon>
        <taxon>PACMAD clade</taxon>
        <taxon>Panicoideae</taxon>
        <taxon>Andropogonodae</taxon>
        <taxon>Andropogoneae</taxon>
        <taxon>Saccharinae</taxon>
        <taxon>Miscanthus</taxon>
    </lineage>
</organism>
<dbReference type="GO" id="GO:0004497">
    <property type="term" value="F:monooxygenase activity"/>
    <property type="evidence" value="ECO:0007669"/>
    <property type="project" value="InterPro"/>
</dbReference>
<protein>
    <recommendedName>
        <fullName evidence="7">Cytochrome P450</fullName>
    </recommendedName>
</protein>
<dbReference type="Gene3D" id="1.10.630.10">
    <property type="entry name" value="Cytochrome P450"/>
    <property type="match status" value="1"/>
</dbReference>
<accession>A0A811QH09</accession>
<evidence type="ECO:0000256" key="1">
    <source>
        <dbReference type="ARBA" id="ARBA00010617"/>
    </source>
</evidence>
<dbReference type="GO" id="GO:0020037">
    <property type="term" value="F:heme binding"/>
    <property type="evidence" value="ECO:0007669"/>
    <property type="project" value="InterPro"/>
</dbReference>
<evidence type="ECO:0000256" key="2">
    <source>
        <dbReference type="ARBA" id="ARBA00022723"/>
    </source>
</evidence>
<comment type="caution">
    <text evidence="5">The sequence shown here is derived from an EMBL/GenBank/DDBJ whole genome shotgun (WGS) entry which is preliminary data.</text>
</comment>
<dbReference type="GO" id="GO:0016705">
    <property type="term" value="F:oxidoreductase activity, acting on paired donors, with incorporation or reduction of molecular oxygen"/>
    <property type="evidence" value="ECO:0007669"/>
    <property type="project" value="InterPro"/>
</dbReference>
<evidence type="ECO:0008006" key="7">
    <source>
        <dbReference type="Google" id="ProtNLM"/>
    </source>
</evidence>
<gene>
    <name evidence="5" type="ORF">NCGR_LOCUS38978</name>
</gene>
<dbReference type="GO" id="GO:0005506">
    <property type="term" value="F:iron ion binding"/>
    <property type="evidence" value="ECO:0007669"/>
    <property type="project" value="InterPro"/>
</dbReference>
<dbReference type="OrthoDB" id="1470350at2759"/>
<evidence type="ECO:0000256" key="4">
    <source>
        <dbReference type="ARBA" id="ARBA00023004"/>
    </source>
</evidence>
<dbReference type="Proteomes" id="UP000604825">
    <property type="component" value="Unassembled WGS sequence"/>
</dbReference>
<dbReference type="PANTHER" id="PTHR24296">
    <property type="entry name" value="CYTOCHROME P450"/>
    <property type="match status" value="1"/>
</dbReference>
<dbReference type="InterPro" id="IPR036396">
    <property type="entry name" value="Cyt_P450_sf"/>
</dbReference>
<dbReference type="AlphaFoldDB" id="A0A811QH09"/>
<comment type="similarity">
    <text evidence="1">Belongs to the cytochrome P450 family.</text>
</comment>
<dbReference type="EMBL" id="CAJGYO010000010">
    <property type="protein sequence ID" value="CAD6255433.1"/>
    <property type="molecule type" value="Genomic_DNA"/>
</dbReference>
<evidence type="ECO:0000313" key="5">
    <source>
        <dbReference type="EMBL" id="CAD6255433.1"/>
    </source>
</evidence>
<evidence type="ECO:0000313" key="6">
    <source>
        <dbReference type="Proteomes" id="UP000604825"/>
    </source>
</evidence>